<gene>
    <name evidence="1" type="ORF">GHYDROH2_31240</name>
</gene>
<proteinExistence type="predicted"/>
<dbReference type="InterPro" id="IPR010751">
    <property type="entry name" value="TrfA"/>
</dbReference>
<dbReference type="RefSeq" id="WP_214184468.1">
    <property type="nucleotide sequence ID" value="NZ_BSDS01000002.1"/>
</dbReference>
<reference evidence="1" key="1">
    <citation type="submission" date="2022-12" db="EMBL/GenBank/DDBJ databases">
        <title>Reference genome sequencing for broad-spectrum identification of bacterial and archaeal isolates by mass spectrometry.</title>
        <authorList>
            <person name="Sekiguchi Y."/>
            <person name="Tourlousse D.M."/>
        </authorList>
    </citation>
    <scope>NUCLEOTIDE SEQUENCE</scope>
    <source>
        <strain evidence="1">H2</strain>
    </source>
</reference>
<dbReference type="Proteomes" id="UP001144352">
    <property type="component" value="Unassembled WGS sequence"/>
</dbReference>
<dbReference type="Pfam" id="PF07042">
    <property type="entry name" value="TrfA"/>
    <property type="match status" value="1"/>
</dbReference>
<evidence type="ECO:0000313" key="1">
    <source>
        <dbReference type="EMBL" id="GLI39623.1"/>
    </source>
</evidence>
<protein>
    <submittedName>
        <fullName evidence="1">TrfA family protein</fullName>
    </submittedName>
</protein>
<sequence>MPDHLQPTLFPDAGKTQASDTFQELLASIAARPKYLPDWPESHRALPNEILRSALFNCRNRNLPRMFLKEVEIAVIGDGQVIYRGEELRQDDELVWMHLMHLIKKSPLGECVEFTPYSFIKALGWPIKGQNYDRLRNCLSRMQATALRIQSKRLHSFVSISLIQKFLSRNERNESLTRWQVWVGKEMQLLFDEEFLTKVMWETRRSLPDGIASKLFGYWASHRKPYPVKVETLLKLCGSGMQAKHFKAELKKALELLRETGFLEAWDLKDELVVVTRRH</sequence>
<organism evidence="1 2">
    <name type="scientific">Geobacter hydrogenophilus</name>
    <dbReference type="NCBI Taxonomy" id="40983"/>
    <lineage>
        <taxon>Bacteria</taxon>
        <taxon>Pseudomonadati</taxon>
        <taxon>Thermodesulfobacteriota</taxon>
        <taxon>Desulfuromonadia</taxon>
        <taxon>Geobacterales</taxon>
        <taxon>Geobacteraceae</taxon>
        <taxon>Geobacter</taxon>
    </lineage>
</organism>
<comment type="caution">
    <text evidence="1">The sequence shown here is derived from an EMBL/GenBank/DDBJ whole genome shotgun (WGS) entry which is preliminary data.</text>
</comment>
<dbReference type="AlphaFoldDB" id="A0A9W6G3H9"/>
<accession>A0A9W6G3H9</accession>
<name>A0A9W6G3H9_9BACT</name>
<dbReference type="EMBL" id="BSDS01000002">
    <property type="protein sequence ID" value="GLI39623.1"/>
    <property type="molecule type" value="Genomic_DNA"/>
</dbReference>
<evidence type="ECO:0000313" key="2">
    <source>
        <dbReference type="Proteomes" id="UP001144352"/>
    </source>
</evidence>
<keyword evidence="2" id="KW-1185">Reference proteome</keyword>